<dbReference type="Proteomes" id="UP000637002">
    <property type="component" value="Unassembled WGS sequence"/>
</dbReference>
<dbReference type="PANTHER" id="PTHR30483:SF6">
    <property type="entry name" value="PERIPLASMIC BINDING PROTEIN OF ABC TRANSPORTER FOR NATURAL AMINO ACIDS"/>
    <property type="match status" value="1"/>
</dbReference>
<comment type="similarity">
    <text evidence="1">Belongs to the leucine-binding protein family.</text>
</comment>
<dbReference type="InterPro" id="IPR000709">
    <property type="entry name" value="Leu_Ile_Val-bd"/>
</dbReference>
<dbReference type="InterPro" id="IPR006311">
    <property type="entry name" value="TAT_signal"/>
</dbReference>
<reference evidence="6" key="2">
    <citation type="submission" date="2020-09" db="EMBL/GenBank/DDBJ databases">
        <authorList>
            <person name="Sun Q."/>
            <person name="Zhou Y."/>
        </authorList>
    </citation>
    <scope>NUCLEOTIDE SEQUENCE</scope>
    <source>
        <strain evidence="6">CGMCC 1.12919</strain>
    </source>
</reference>
<comment type="caution">
    <text evidence="6">The sequence shown here is derived from an EMBL/GenBank/DDBJ whole genome shotgun (WGS) entry which is preliminary data.</text>
</comment>
<dbReference type="PRINTS" id="PR00337">
    <property type="entry name" value="LEUILEVALBP"/>
</dbReference>
<feature type="domain" description="Leucine-binding protein" evidence="5">
    <location>
        <begin position="47"/>
        <end position="384"/>
    </location>
</feature>
<evidence type="ECO:0000256" key="1">
    <source>
        <dbReference type="ARBA" id="ARBA00010062"/>
    </source>
</evidence>
<evidence type="ECO:0000313" key="7">
    <source>
        <dbReference type="Proteomes" id="UP000637002"/>
    </source>
</evidence>
<evidence type="ECO:0000259" key="5">
    <source>
        <dbReference type="Pfam" id="PF13458"/>
    </source>
</evidence>
<protein>
    <submittedName>
        <fullName evidence="6">Amino acid ABC transporter substrate-binding protein</fullName>
    </submittedName>
</protein>
<dbReference type="PROSITE" id="PS51318">
    <property type="entry name" value="TAT"/>
    <property type="match status" value="1"/>
</dbReference>
<evidence type="ECO:0000256" key="4">
    <source>
        <dbReference type="ARBA" id="ARBA00022970"/>
    </source>
</evidence>
<accession>A0A916XNQ8</accession>
<evidence type="ECO:0000256" key="2">
    <source>
        <dbReference type="ARBA" id="ARBA00022448"/>
    </source>
</evidence>
<sequence>MTERTLWVDRKQGIDRRDLMTAAAGLFAGVMGAPRFVGQAMAQSEPFRVGWVRPTTGRLVSSFTMLYVGGLVAIEEINAAGGIMGRPIVKQEEDDEASPAKEPAIVRKLQESGINYMCGPTGSSQSLASLAATTSGKVIQAAFGNAAELGDASKYPYNYQLLFNSNQQAEVCVRYLAETLRLKKIGILQENTAFGEQATAASLAAMKKIGLEPVRIEIYSQTAPDLSAYLTNLRKAGAEGLLAWMASVPSLAMCYNGLHAQKWYPPITGHNGVFYESLFNLVPDEALRNVTGTLYKTLLWTDKRPIGARQQAYAKKLTAYPETKGSATATAGAPFYDFLYLLKTVIEAEKSFDVEKVKRALDNVQGYDGMLGKITLTPQNHTGISIDQISLGTALSGKDPRAMGVFREEAAGLTG</sequence>
<dbReference type="InterPro" id="IPR028082">
    <property type="entry name" value="Peripla_BP_I"/>
</dbReference>
<dbReference type="PANTHER" id="PTHR30483">
    <property type="entry name" value="LEUCINE-SPECIFIC-BINDING PROTEIN"/>
    <property type="match status" value="1"/>
</dbReference>
<dbReference type="SUPFAM" id="SSF53822">
    <property type="entry name" value="Periplasmic binding protein-like I"/>
    <property type="match status" value="1"/>
</dbReference>
<dbReference type="Pfam" id="PF13458">
    <property type="entry name" value="Peripla_BP_6"/>
    <property type="match status" value="1"/>
</dbReference>
<evidence type="ECO:0000256" key="3">
    <source>
        <dbReference type="ARBA" id="ARBA00022729"/>
    </source>
</evidence>
<dbReference type="InterPro" id="IPR051010">
    <property type="entry name" value="BCAA_transport"/>
</dbReference>
<keyword evidence="4" id="KW-0029">Amino-acid transport</keyword>
<evidence type="ECO:0000313" key="6">
    <source>
        <dbReference type="EMBL" id="GGC87369.1"/>
    </source>
</evidence>
<dbReference type="InterPro" id="IPR028081">
    <property type="entry name" value="Leu-bd"/>
</dbReference>
<dbReference type="GO" id="GO:0006865">
    <property type="term" value="P:amino acid transport"/>
    <property type="evidence" value="ECO:0007669"/>
    <property type="project" value="UniProtKB-KW"/>
</dbReference>
<keyword evidence="2" id="KW-0813">Transport</keyword>
<dbReference type="RefSeq" id="WP_188612061.1">
    <property type="nucleotide sequence ID" value="NZ_BMGG01000010.1"/>
</dbReference>
<dbReference type="EMBL" id="BMGG01000010">
    <property type="protein sequence ID" value="GGC87369.1"/>
    <property type="molecule type" value="Genomic_DNA"/>
</dbReference>
<proteinExistence type="inferred from homology"/>
<reference evidence="6" key="1">
    <citation type="journal article" date="2014" name="Int. J. Syst. Evol. Microbiol.">
        <title>Complete genome sequence of Corynebacterium casei LMG S-19264T (=DSM 44701T), isolated from a smear-ripened cheese.</title>
        <authorList>
            <consortium name="US DOE Joint Genome Institute (JGI-PGF)"/>
            <person name="Walter F."/>
            <person name="Albersmeier A."/>
            <person name="Kalinowski J."/>
            <person name="Ruckert C."/>
        </authorList>
    </citation>
    <scope>NUCLEOTIDE SEQUENCE</scope>
    <source>
        <strain evidence="6">CGMCC 1.12919</strain>
    </source>
</reference>
<name>A0A916XNQ8_9HYPH</name>
<dbReference type="AlphaFoldDB" id="A0A916XNQ8"/>
<keyword evidence="3" id="KW-0732">Signal</keyword>
<gene>
    <name evidence="6" type="ORF">GCM10010994_51670</name>
</gene>
<organism evidence="6 7">
    <name type="scientific">Chelatococcus reniformis</name>
    <dbReference type="NCBI Taxonomy" id="1494448"/>
    <lineage>
        <taxon>Bacteria</taxon>
        <taxon>Pseudomonadati</taxon>
        <taxon>Pseudomonadota</taxon>
        <taxon>Alphaproteobacteria</taxon>
        <taxon>Hyphomicrobiales</taxon>
        <taxon>Chelatococcaceae</taxon>
        <taxon>Chelatococcus</taxon>
    </lineage>
</organism>
<dbReference type="Gene3D" id="3.40.50.2300">
    <property type="match status" value="2"/>
</dbReference>
<keyword evidence="7" id="KW-1185">Reference proteome</keyword>